<dbReference type="EC" id="2.8.1.12" evidence="3"/>
<dbReference type="GO" id="GO:0030366">
    <property type="term" value="F:molybdopterin synthase activity"/>
    <property type="evidence" value="ECO:0007669"/>
    <property type="project" value="UniProtKB-EC"/>
</dbReference>
<dbReference type="InterPro" id="IPR003749">
    <property type="entry name" value="ThiS/MoaD-like"/>
</dbReference>
<dbReference type="Proteomes" id="UP000502136">
    <property type="component" value="Chromosome"/>
</dbReference>
<dbReference type="AlphaFoldDB" id="A0A6H2H0H4"/>
<keyword evidence="15" id="KW-1185">Reference proteome</keyword>
<sequence>MSYSWSIALFAGLPERLGTRQAELATDRTEMTVGELKAALCEAYPAQAGLISVCFAARNEAYAADDEVVRCDDTLALLPPVSGGDGSGAAAASDADAACRIGPEPLDAAAVAALVEHPDHGAVIVFIGTTREWTAGQRTVKLEYEAYGPMALRTLEQIRRELDERWPGTRCAIHHRIGVVGIGEASVVIAVSGPHRAAAYDASRYAIERLKQIVPIWKKEIWEDGSEWKGHQTGPWNPLAEPAGAPASAGTLPPAEPRPPGAGASQETPE</sequence>
<evidence type="ECO:0000256" key="11">
    <source>
        <dbReference type="ARBA" id="ARBA00032474"/>
    </source>
</evidence>
<keyword evidence="6" id="KW-0501">Molybdenum cofactor biosynthesis</keyword>
<evidence type="ECO:0000256" key="13">
    <source>
        <dbReference type="SAM" id="MobiDB-lite"/>
    </source>
</evidence>
<comment type="similarity">
    <text evidence="2">Belongs to the MoaE family.</text>
</comment>
<gene>
    <name evidence="14" type="ORF">HGI30_16980</name>
</gene>
<dbReference type="InterPro" id="IPR036563">
    <property type="entry name" value="MoaE_sf"/>
</dbReference>
<dbReference type="Pfam" id="PF02391">
    <property type="entry name" value="MoaE"/>
    <property type="match status" value="1"/>
</dbReference>
<feature type="region of interest" description="Disordered" evidence="13">
    <location>
        <begin position="227"/>
        <end position="270"/>
    </location>
</feature>
<protein>
    <recommendedName>
        <fullName evidence="4">Molybdopterin synthase catalytic subunit</fullName>
        <ecNumber evidence="3">2.8.1.12</ecNumber>
    </recommendedName>
    <alternativeName>
        <fullName evidence="10">MPT synthase subunit 2</fullName>
    </alternativeName>
    <alternativeName>
        <fullName evidence="8">Molybdenum cofactor biosynthesis protein E</fullName>
    </alternativeName>
    <alternativeName>
        <fullName evidence="9">Molybdopterin-converting factor large subunit</fullName>
    </alternativeName>
    <alternativeName>
        <fullName evidence="11">Molybdopterin-converting factor subunit 2</fullName>
    </alternativeName>
</protein>
<dbReference type="Pfam" id="PF02597">
    <property type="entry name" value="ThiS"/>
    <property type="match status" value="1"/>
</dbReference>
<accession>A0A6H2H0H4</accession>
<evidence type="ECO:0000256" key="5">
    <source>
        <dbReference type="ARBA" id="ARBA00022679"/>
    </source>
</evidence>
<dbReference type="InterPro" id="IPR012675">
    <property type="entry name" value="Beta-grasp_dom_sf"/>
</dbReference>
<evidence type="ECO:0000256" key="8">
    <source>
        <dbReference type="ARBA" id="ARBA00029745"/>
    </source>
</evidence>
<comment type="subunit">
    <text evidence="7">Heterotetramer of 2 MoaD subunits and 2 MoaE subunits. Also stable as homodimer. The enzyme changes between these two forms during catalysis.</text>
</comment>
<dbReference type="EMBL" id="CP051428">
    <property type="protein sequence ID" value="QJC53099.1"/>
    <property type="molecule type" value="Genomic_DNA"/>
</dbReference>
<reference evidence="14 15" key="1">
    <citation type="submission" date="2020-04" db="EMBL/GenBank/DDBJ databases">
        <title>Novel Paenibacillus strain UniB2 isolated from commercial digestive syrup.</title>
        <authorList>
            <person name="Thorat V."/>
            <person name="Kirdat K."/>
            <person name="Tiwarekar B."/>
            <person name="Yadav A."/>
        </authorList>
    </citation>
    <scope>NUCLEOTIDE SEQUENCE [LARGE SCALE GENOMIC DNA]</scope>
    <source>
        <strain evidence="14 15">UniB2</strain>
    </source>
</reference>
<dbReference type="KEGG" id="palr:HGI30_16980"/>
<evidence type="ECO:0000313" key="14">
    <source>
        <dbReference type="EMBL" id="QJC53099.1"/>
    </source>
</evidence>
<keyword evidence="5" id="KW-0808">Transferase</keyword>
<dbReference type="Gene3D" id="3.90.1170.40">
    <property type="entry name" value="Molybdopterin biosynthesis MoaE subunit"/>
    <property type="match status" value="1"/>
</dbReference>
<dbReference type="CDD" id="cd00756">
    <property type="entry name" value="MoaE"/>
    <property type="match status" value="1"/>
</dbReference>
<evidence type="ECO:0000256" key="4">
    <source>
        <dbReference type="ARBA" id="ARBA00013858"/>
    </source>
</evidence>
<dbReference type="InterPro" id="IPR003448">
    <property type="entry name" value="Mopterin_biosynth_MoaE"/>
</dbReference>
<evidence type="ECO:0000313" key="15">
    <source>
        <dbReference type="Proteomes" id="UP000502136"/>
    </source>
</evidence>
<dbReference type="SUPFAM" id="SSF54285">
    <property type="entry name" value="MoaD/ThiS"/>
    <property type="match status" value="1"/>
</dbReference>
<organism evidence="14 15">
    <name type="scientific">Paenibacillus albicereus</name>
    <dbReference type="NCBI Taxonomy" id="2726185"/>
    <lineage>
        <taxon>Bacteria</taxon>
        <taxon>Bacillati</taxon>
        <taxon>Bacillota</taxon>
        <taxon>Bacilli</taxon>
        <taxon>Bacillales</taxon>
        <taxon>Paenibacillaceae</taxon>
        <taxon>Paenibacillus</taxon>
    </lineage>
</organism>
<proteinExistence type="inferred from homology"/>
<dbReference type="SUPFAM" id="SSF54690">
    <property type="entry name" value="Molybdopterin synthase subunit MoaE"/>
    <property type="match status" value="1"/>
</dbReference>
<comment type="catalytic activity">
    <reaction evidence="12">
        <text>2 [molybdopterin-synthase sulfur-carrier protein]-C-terminal-Gly-aminoethanethioate + cyclic pyranopterin phosphate + H2O = molybdopterin + 2 [molybdopterin-synthase sulfur-carrier protein]-C-terminal Gly-Gly + 2 H(+)</text>
        <dbReference type="Rhea" id="RHEA:26333"/>
        <dbReference type="Rhea" id="RHEA-COMP:12202"/>
        <dbReference type="Rhea" id="RHEA-COMP:19907"/>
        <dbReference type="ChEBI" id="CHEBI:15377"/>
        <dbReference type="ChEBI" id="CHEBI:15378"/>
        <dbReference type="ChEBI" id="CHEBI:58698"/>
        <dbReference type="ChEBI" id="CHEBI:59648"/>
        <dbReference type="ChEBI" id="CHEBI:90778"/>
        <dbReference type="ChEBI" id="CHEBI:232372"/>
        <dbReference type="EC" id="2.8.1.12"/>
    </reaction>
</comment>
<evidence type="ECO:0000256" key="6">
    <source>
        <dbReference type="ARBA" id="ARBA00023150"/>
    </source>
</evidence>
<evidence type="ECO:0000256" key="10">
    <source>
        <dbReference type="ARBA" id="ARBA00030781"/>
    </source>
</evidence>
<dbReference type="Gene3D" id="3.10.20.30">
    <property type="match status" value="1"/>
</dbReference>
<dbReference type="CDD" id="cd00754">
    <property type="entry name" value="Ubl_MoaD"/>
    <property type="match status" value="1"/>
</dbReference>
<evidence type="ECO:0000256" key="12">
    <source>
        <dbReference type="ARBA" id="ARBA00049878"/>
    </source>
</evidence>
<evidence type="ECO:0000256" key="9">
    <source>
        <dbReference type="ARBA" id="ARBA00030407"/>
    </source>
</evidence>
<evidence type="ECO:0000256" key="2">
    <source>
        <dbReference type="ARBA" id="ARBA00005426"/>
    </source>
</evidence>
<dbReference type="PANTHER" id="PTHR23404">
    <property type="entry name" value="MOLYBDOPTERIN SYNTHASE RELATED"/>
    <property type="match status" value="1"/>
</dbReference>
<evidence type="ECO:0000256" key="1">
    <source>
        <dbReference type="ARBA" id="ARBA00005046"/>
    </source>
</evidence>
<dbReference type="FunFam" id="3.90.1170.40:FF:000003">
    <property type="entry name" value="Molybdopterin converting factor subunit 2"/>
    <property type="match status" value="1"/>
</dbReference>
<dbReference type="InterPro" id="IPR016155">
    <property type="entry name" value="Mopterin_synth/thiamin_S_b"/>
</dbReference>
<evidence type="ECO:0000256" key="3">
    <source>
        <dbReference type="ARBA" id="ARBA00011950"/>
    </source>
</evidence>
<dbReference type="RefSeq" id="WP_168908642.1">
    <property type="nucleotide sequence ID" value="NZ_CP051428.1"/>
</dbReference>
<name>A0A6H2H0H4_9BACL</name>
<comment type="pathway">
    <text evidence="1">Cofactor biosynthesis; molybdopterin biosynthesis.</text>
</comment>
<evidence type="ECO:0000256" key="7">
    <source>
        <dbReference type="ARBA" id="ARBA00026066"/>
    </source>
</evidence>
<dbReference type="GO" id="GO:0006777">
    <property type="term" value="P:Mo-molybdopterin cofactor biosynthetic process"/>
    <property type="evidence" value="ECO:0007669"/>
    <property type="project" value="UniProtKB-KW"/>
</dbReference>